<keyword evidence="2" id="KW-1185">Reference proteome</keyword>
<dbReference type="Proteomes" id="UP001234202">
    <property type="component" value="Unassembled WGS sequence"/>
</dbReference>
<name>A0ACC2XRH5_9TREE</name>
<protein>
    <submittedName>
        <fullName evidence="1">Uncharacterized protein</fullName>
    </submittedName>
</protein>
<proteinExistence type="predicted"/>
<evidence type="ECO:0000313" key="2">
    <source>
        <dbReference type="Proteomes" id="UP001234202"/>
    </source>
</evidence>
<evidence type="ECO:0000313" key="1">
    <source>
        <dbReference type="EMBL" id="KAJ9126245.1"/>
    </source>
</evidence>
<gene>
    <name evidence="1" type="ORF">QFC24_001970</name>
</gene>
<dbReference type="EMBL" id="JASBWV010000005">
    <property type="protein sequence ID" value="KAJ9126245.1"/>
    <property type="molecule type" value="Genomic_DNA"/>
</dbReference>
<organism evidence="1 2">
    <name type="scientific">Naganishia onofrii</name>
    <dbReference type="NCBI Taxonomy" id="1851511"/>
    <lineage>
        <taxon>Eukaryota</taxon>
        <taxon>Fungi</taxon>
        <taxon>Dikarya</taxon>
        <taxon>Basidiomycota</taxon>
        <taxon>Agaricomycotina</taxon>
        <taxon>Tremellomycetes</taxon>
        <taxon>Filobasidiales</taxon>
        <taxon>Filobasidiaceae</taxon>
        <taxon>Naganishia</taxon>
    </lineage>
</organism>
<sequence length="224" mass="25131">MGIYGDRFAVISPLLLAPKRNPQHIWVTSASVFFNLLNGYMIGNVYHDELLHDLRAPSFWLKLFGLSRYSKIRKGKGKATAEQVDQQAGTEKDTQTRTGGQEDDTYKIPEGGLFHWIAFPNYTCECPNPFITSPPSSLLLASASTVTSHASLITQLRDTFIRLMARLPFPSKLFTPPYMFLLAELSAMYPRAIRAVGWYEERFGAAWRNTGRAGGRWVAIPGVL</sequence>
<accession>A0ACC2XRH5</accession>
<reference evidence="1" key="1">
    <citation type="submission" date="2023-04" db="EMBL/GenBank/DDBJ databases">
        <title>Draft Genome sequencing of Naganishia species isolated from polar environments using Oxford Nanopore Technology.</title>
        <authorList>
            <person name="Leo P."/>
            <person name="Venkateswaran K."/>
        </authorList>
    </citation>
    <scope>NUCLEOTIDE SEQUENCE</scope>
    <source>
        <strain evidence="1">DBVPG 5303</strain>
    </source>
</reference>
<comment type="caution">
    <text evidence="1">The sequence shown here is derived from an EMBL/GenBank/DDBJ whole genome shotgun (WGS) entry which is preliminary data.</text>
</comment>